<dbReference type="InterPro" id="IPR003995">
    <property type="entry name" value="RTX_toxin_determinant-A"/>
</dbReference>
<comment type="subcellular location">
    <subcellularLocation>
        <location evidence="1">Membrane</location>
    </subcellularLocation>
    <subcellularLocation>
        <location evidence="2">Secreted</location>
    </subcellularLocation>
</comment>
<evidence type="ECO:0000256" key="1">
    <source>
        <dbReference type="ARBA" id="ARBA00004370"/>
    </source>
</evidence>
<proteinExistence type="predicted"/>
<dbReference type="Gene3D" id="1.10.640.10">
    <property type="entry name" value="Haem peroxidase domain superfamily, animal type"/>
    <property type="match status" value="1"/>
</dbReference>
<accession>A0A6I4IYP6</accession>
<dbReference type="AlphaFoldDB" id="A0A6I4IYP6"/>
<dbReference type="Pfam" id="PF03098">
    <property type="entry name" value="An_peroxidase"/>
    <property type="match status" value="2"/>
</dbReference>
<dbReference type="PROSITE" id="PS00330">
    <property type="entry name" value="HEMOLYSIN_CALCIUM"/>
    <property type="match status" value="4"/>
</dbReference>
<keyword evidence="3" id="KW-0964">Secreted</keyword>
<dbReference type="PRINTS" id="PR00313">
    <property type="entry name" value="CABNDNGRPT"/>
</dbReference>
<evidence type="ECO:0000256" key="3">
    <source>
        <dbReference type="ARBA" id="ARBA00022525"/>
    </source>
</evidence>
<keyword evidence="8" id="KW-0325">Glycoprotein</keyword>
<dbReference type="GO" id="GO:0005509">
    <property type="term" value="F:calcium ion binding"/>
    <property type="evidence" value="ECO:0007669"/>
    <property type="project" value="InterPro"/>
</dbReference>
<dbReference type="PROSITE" id="PS50292">
    <property type="entry name" value="PEROXIDASE_3"/>
    <property type="match status" value="1"/>
</dbReference>
<evidence type="ECO:0008006" key="11">
    <source>
        <dbReference type="Google" id="ProtNLM"/>
    </source>
</evidence>
<dbReference type="PANTHER" id="PTHR11475">
    <property type="entry name" value="OXIDASE/PEROXIDASE"/>
    <property type="match status" value="1"/>
</dbReference>
<dbReference type="EMBL" id="WQMS01000006">
    <property type="protein sequence ID" value="MVO77372.1"/>
    <property type="molecule type" value="Genomic_DNA"/>
</dbReference>
<dbReference type="InterPro" id="IPR010255">
    <property type="entry name" value="Haem_peroxidase_sf"/>
</dbReference>
<gene>
    <name evidence="9" type="ORF">GON01_05390</name>
</gene>
<keyword evidence="6" id="KW-0843">Virulence</keyword>
<dbReference type="InterPro" id="IPR019791">
    <property type="entry name" value="Haem_peroxidase_animal"/>
</dbReference>
<comment type="caution">
    <text evidence="9">The sequence shown here is derived from an EMBL/GenBank/DDBJ whole genome shotgun (WGS) entry which is preliminary data.</text>
</comment>
<dbReference type="InterPro" id="IPR018511">
    <property type="entry name" value="Hemolysin-typ_Ca-bd_CS"/>
</dbReference>
<keyword evidence="7" id="KW-0472">Membrane</keyword>
<evidence type="ECO:0000313" key="10">
    <source>
        <dbReference type="Proteomes" id="UP000441389"/>
    </source>
</evidence>
<evidence type="ECO:0000313" key="9">
    <source>
        <dbReference type="EMBL" id="MVO77372.1"/>
    </source>
</evidence>
<dbReference type="Proteomes" id="UP000441389">
    <property type="component" value="Unassembled WGS sequence"/>
</dbReference>
<keyword evidence="5" id="KW-0677">Repeat</keyword>
<dbReference type="InterPro" id="IPR001343">
    <property type="entry name" value="Hemolysn_Ca-bd"/>
</dbReference>
<dbReference type="GO" id="GO:0020037">
    <property type="term" value="F:heme binding"/>
    <property type="evidence" value="ECO:0007669"/>
    <property type="project" value="InterPro"/>
</dbReference>
<dbReference type="GO" id="GO:0005576">
    <property type="term" value="C:extracellular region"/>
    <property type="evidence" value="ECO:0007669"/>
    <property type="project" value="UniProtKB-SubCell"/>
</dbReference>
<evidence type="ECO:0000256" key="6">
    <source>
        <dbReference type="ARBA" id="ARBA00023026"/>
    </source>
</evidence>
<dbReference type="Pfam" id="PF00353">
    <property type="entry name" value="HemolysinCabind"/>
    <property type="match status" value="5"/>
</dbReference>
<dbReference type="GO" id="GO:0004601">
    <property type="term" value="F:peroxidase activity"/>
    <property type="evidence" value="ECO:0007669"/>
    <property type="project" value="InterPro"/>
</dbReference>
<evidence type="ECO:0000256" key="4">
    <source>
        <dbReference type="ARBA" id="ARBA00022656"/>
    </source>
</evidence>
<evidence type="ECO:0000256" key="2">
    <source>
        <dbReference type="ARBA" id="ARBA00004613"/>
    </source>
</evidence>
<keyword evidence="10" id="KW-1185">Reference proteome</keyword>
<dbReference type="SUPFAM" id="SSF48113">
    <property type="entry name" value="Heme-dependent peroxidases"/>
    <property type="match status" value="1"/>
</dbReference>
<keyword evidence="4" id="KW-0800">Toxin</keyword>
<dbReference type="Gene3D" id="2.150.10.10">
    <property type="entry name" value="Serralysin-like metalloprotease, C-terminal"/>
    <property type="match status" value="2"/>
</dbReference>
<sequence length="1134" mass="119469">MGRAQPKGQNASTIQLRSDDYAFLCNLVDSGGIRSISGYGNNQTAGRAWWGSADQPFVRLTPHDFEDGTVNGIRVTSADGHSALPNPRLVSDVIGQQPLDADGNTISVANPFGQNLFLMSFGQFFDHGLDFYARGGGADLVPIADMTDQIAAAQARLDAIRAAQGLPPVQIDPTDNLLEELQDAPPGFDFLIGSRAGRYDLNPDGSVARNPDGSPKLDNAAGTAAVNRTAPFVEQSQTYGSSDAVTYLLRESARDAHGNLISDGQGGWVKTYRLLDGASEVGPDGIARGNLATYKDVLVNNGVSLSAIDGLLAQVQQGTLSNGDAWAQLKGMAGFVDFNDVGPDHSILLGDKNDGLASPLGPDGQPNATFTLGDLLSYYIAGDHRANENVALTAVHAVWHREANFQAELIHAAHPEWTDDQVFEAAKVIQNAEYQRVVFTEFAEAMSGPIPGPSHGFSGYNPNVNPAISDEFAGAMYRVGHSMINETIPFKDEDGHVREVPLFDAFLNPAMYAGDDARSGGVGGAAAIIGGEIGAAHQRIDSEVVEVIRSKLLGIPLDLYSANIERGRELGISTLNDFRRAMSEDGSLLAQAGQNSNYVSVGANQVPVLTPYESWADFGAHLRGTPEEQASLLALFKATYGEDDIHVNDVDLFVGGLAEAPVGASQMGSTFTWIFQEQLDRLQEGDRFYYFNQLKDDPLLLADINSQHFSDIVARNTGLDHLHYSIFKVAEEVDLDARERNRDMSATVVTPDHVYSIVGNELGNTITGTAGDDTIWGGGGNDRLYGGPGLDALHGEGGDDWIEAGGGNRGVFAYGESGNDVLIGNDGDDNLLGGDGNDLLRGQDGKDFLSGGDGNDLIVAGPGADMIDGGNGVDTLDVKDSDAGVTIDLRTALTPIPGLGGYVQGTVIDNVENVVGTRFDDSLTGDGGSNLFDSDLGNDLLDGGGGADILIGGLGDDTYVIDQPGDRIVELGFGNDTVRVGFGSSYTVGGAIENATYVGDYSGIGMFTLRGTAGANRLEGGNGSDLIDGRGGRDVLIGDAGDDRLIGGSGNDRFVFAAGFGQDRIEHFDAKRGGGQDLIDLTAFGIAPGDFAQRVSITDMGRDTLVTIDGNLDQTILLAGLARASLITQSDFVI</sequence>
<evidence type="ECO:0000256" key="8">
    <source>
        <dbReference type="ARBA" id="ARBA00023180"/>
    </source>
</evidence>
<evidence type="ECO:0000256" key="5">
    <source>
        <dbReference type="ARBA" id="ARBA00022737"/>
    </source>
</evidence>
<dbReference type="GO" id="GO:0090729">
    <property type="term" value="F:toxin activity"/>
    <property type="evidence" value="ECO:0007669"/>
    <property type="project" value="UniProtKB-KW"/>
</dbReference>
<dbReference type="PRINTS" id="PR01488">
    <property type="entry name" value="RTXTOXINA"/>
</dbReference>
<organism evidence="9 10">
    <name type="scientific">Sphingomonas horti</name>
    <dbReference type="NCBI Taxonomy" id="2682842"/>
    <lineage>
        <taxon>Bacteria</taxon>
        <taxon>Pseudomonadati</taxon>
        <taxon>Pseudomonadota</taxon>
        <taxon>Alphaproteobacteria</taxon>
        <taxon>Sphingomonadales</taxon>
        <taxon>Sphingomonadaceae</taxon>
        <taxon>Sphingomonas</taxon>
    </lineage>
</organism>
<name>A0A6I4IYP6_9SPHN</name>
<dbReference type="InterPro" id="IPR037120">
    <property type="entry name" value="Haem_peroxidase_sf_animal"/>
</dbReference>
<dbReference type="PANTHER" id="PTHR11475:SF4">
    <property type="entry name" value="CHORION PEROXIDASE"/>
    <property type="match status" value="1"/>
</dbReference>
<dbReference type="GO" id="GO:0016020">
    <property type="term" value="C:membrane"/>
    <property type="evidence" value="ECO:0007669"/>
    <property type="project" value="UniProtKB-SubCell"/>
</dbReference>
<dbReference type="GO" id="GO:0006979">
    <property type="term" value="P:response to oxidative stress"/>
    <property type="evidence" value="ECO:0007669"/>
    <property type="project" value="InterPro"/>
</dbReference>
<dbReference type="RefSeq" id="WP_157026313.1">
    <property type="nucleotide sequence ID" value="NZ_WQMS01000006.1"/>
</dbReference>
<dbReference type="InterPro" id="IPR011049">
    <property type="entry name" value="Serralysin-like_metalloprot_C"/>
</dbReference>
<dbReference type="SUPFAM" id="SSF51120">
    <property type="entry name" value="beta-Roll"/>
    <property type="match status" value="3"/>
</dbReference>
<protein>
    <recommendedName>
        <fullName evidence="11">Calcium-binding protein</fullName>
    </recommendedName>
</protein>
<reference evidence="9 10" key="1">
    <citation type="submission" date="2019-12" db="EMBL/GenBank/DDBJ databases">
        <authorList>
            <person name="Huq M.A."/>
        </authorList>
    </citation>
    <scope>NUCLEOTIDE SEQUENCE [LARGE SCALE GENOMIC DNA]</scope>
    <source>
        <strain evidence="9 10">MAH-20</strain>
    </source>
</reference>
<evidence type="ECO:0000256" key="7">
    <source>
        <dbReference type="ARBA" id="ARBA00023136"/>
    </source>
</evidence>